<evidence type="ECO:0000313" key="1">
    <source>
        <dbReference type="EMBL" id="MDN4165359.1"/>
    </source>
</evidence>
<accession>A0ABT8F513</accession>
<dbReference type="Proteomes" id="UP001168552">
    <property type="component" value="Unassembled WGS sequence"/>
</dbReference>
<proteinExistence type="predicted"/>
<protein>
    <recommendedName>
        <fullName evidence="3">Outer membrane protein beta-barrel domain-containing protein</fullName>
    </recommendedName>
</protein>
<keyword evidence="2" id="KW-1185">Reference proteome</keyword>
<sequence length="228" mass="25621">MNYRILVGILGFCWLIQVPGHAQFVFKEDAGEKGLGTQYGYAGGSVMYAQGLDIGSIYTVGAGLEMGLLIGLFDQLTIEPRGYIHYFANYPTEYNYNDNLWFWNFGALVAYQIPLNESSFSISPLVGVGYMGGRNVISFPYNSAESIRLMKFNGVDVSLGARFSYRDIFLRVSYEWYLNSYELNPDFLNPPSGPMPPSKPYGPVYSGAVNDLNMNYVNFTLGYLFELF</sequence>
<evidence type="ECO:0008006" key="3">
    <source>
        <dbReference type="Google" id="ProtNLM"/>
    </source>
</evidence>
<evidence type="ECO:0000313" key="2">
    <source>
        <dbReference type="Proteomes" id="UP001168552"/>
    </source>
</evidence>
<dbReference type="RefSeq" id="WP_320003884.1">
    <property type="nucleotide sequence ID" value="NZ_JAUHJS010000003.1"/>
</dbReference>
<dbReference type="EMBL" id="JAUHJS010000003">
    <property type="protein sequence ID" value="MDN4165359.1"/>
    <property type="molecule type" value="Genomic_DNA"/>
</dbReference>
<reference evidence="1" key="1">
    <citation type="submission" date="2023-06" db="EMBL/GenBank/DDBJ databases">
        <title>Cytophagales bacterium Strain LB-30, isolated from soil.</title>
        <authorList>
            <person name="Liu B."/>
        </authorList>
    </citation>
    <scope>NUCLEOTIDE SEQUENCE</scope>
    <source>
        <strain evidence="1">LB-30</strain>
    </source>
</reference>
<comment type="caution">
    <text evidence="1">The sequence shown here is derived from an EMBL/GenBank/DDBJ whole genome shotgun (WGS) entry which is preliminary data.</text>
</comment>
<gene>
    <name evidence="1" type="ORF">QWY31_07590</name>
</gene>
<name>A0ABT8F513_9BACT</name>
<organism evidence="1 2">
    <name type="scientific">Shiella aurantiaca</name>
    <dbReference type="NCBI Taxonomy" id="3058365"/>
    <lineage>
        <taxon>Bacteria</taxon>
        <taxon>Pseudomonadati</taxon>
        <taxon>Bacteroidota</taxon>
        <taxon>Cytophagia</taxon>
        <taxon>Cytophagales</taxon>
        <taxon>Shiellaceae</taxon>
        <taxon>Shiella</taxon>
    </lineage>
</organism>